<dbReference type="EC" id="2.4.2.-" evidence="5"/>
<dbReference type="InterPro" id="IPR050800">
    <property type="entry name" value="ARTD/PARP"/>
</dbReference>
<dbReference type="PROSITE" id="PS51059">
    <property type="entry name" value="PARP_CATALYTIC"/>
    <property type="match status" value="1"/>
</dbReference>
<evidence type="ECO:0000259" key="6">
    <source>
        <dbReference type="PROSITE" id="PS51059"/>
    </source>
</evidence>
<keyword evidence="3 5" id="KW-0520">NAD</keyword>
<feature type="non-terminal residue" evidence="7">
    <location>
        <position position="1"/>
    </location>
</feature>
<evidence type="ECO:0000256" key="2">
    <source>
        <dbReference type="ARBA" id="ARBA00022679"/>
    </source>
</evidence>
<evidence type="ECO:0000256" key="5">
    <source>
        <dbReference type="RuleBase" id="RU362114"/>
    </source>
</evidence>
<dbReference type="GO" id="GO:1990404">
    <property type="term" value="F:NAD+-protein mono-ADP-ribosyltransferase activity"/>
    <property type="evidence" value="ECO:0007669"/>
    <property type="project" value="TreeGrafter"/>
</dbReference>
<dbReference type="SUPFAM" id="SSF56399">
    <property type="entry name" value="ADP-ribosylation"/>
    <property type="match status" value="1"/>
</dbReference>
<dbReference type="Gene3D" id="3.90.228.10">
    <property type="match status" value="1"/>
</dbReference>
<dbReference type="GO" id="GO:0003950">
    <property type="term" value="F:NAD+ poly-ADP-ribosyltransferase activity"/>
    <property type="evidence" value="ECO:0007669"/>
    <property type="project" value="UniProtKB-UniRule"/>
</dbReference>
<feature type="domain" description="PARP catalytic" evidence="6">
    <location>
        <begin position="21"/>
        <end position="157"/>
    </location>
</feature>
<evidence type="ECO:0000256" key="1">
    <source>
        <dbReference type="ARBA" id="ARBA00022676"/>
    </source>
</evidence>
<evidence type="ECO:0000313" key="7">
    <source>
        <dbReference type="EMBL" id="GBM34479.1"/>
    </source>
</evidence>
<keyword evidence="1 5" id="KW-0328">Glycosyltransferase</keyword>
<keyword evidence="2 5" id="KW-0808">Transferase</keyword>
<comment type="catalytic activity">
    <reaction evidence="4">
        <text>NAD(+) + (ADP-D-ribosyl)n-acceptor = nicotinamide + (ADP-D-ribosyl)n+1-acceptor + H(+).</text>
        <dbReference type="EC" id="2.4.2.30"/>
    </reaction>
</comment>
<dbReference type="PANTHER" id="PTHR10459:SF60">
    <property type="entry name" value="POLY [ADP-RIBOSE] POLYMERASE 2"/>
    <property type="match status" value="1"/>
</dbReference>
<keyword evidence="8" id="KW-1185">Reference proteome</keyword>
<gene>
    <name evidence="7" type="primary">PARP2_1</name>
    <name evidence="7" type="ORF">AVEN_261004_1</name>
</gene>
<protein>
    <recommendedName>
        <fullName evidence="5">Poly [ADP-ribose] polymerase</fullName>
        <shortName evidence="5">PARP</shortName>
        <ecNumber evidence="5">2.4.2.-</ecNumber>
    </recommendedName>
</protein>
<dbReference type="PANTHER" id="PTHR10459">
    <property type="entry name" value="DNA LIGASE"/>
    <property type="match status" value="1"/>
</dbReference>
<dbReference type="GO" id="GO:0070212">
    <property type="term" value="P:protein poly-ADP-ribosylation"/>
    <property type="evidence" value="ECO:0007669"/>
    <property type="project" value="TreeGrafter"/>
</dbReference>
<evidence type="ECO:0000256" key="3">
    <source>
        <dbReference type="ARBA" id="ARBA00023027"/>
    </source>
</evidence>
<dbReference type="GO" id="GO:0005730">
    <property type="term" value="C:nucleolus"/>
    <property type="evidence" value="ECO:0007669"/>
    <property type="project" value="TreeGrafter"/>
</dbReference>
<dbReference type="AlphaFoldDB" id="A0A4Y2F1T7"/>
<dbReference type="InterPro" id="IPR012317">
    <property type="entry name" value="Poly(ADP-ribose)pol_cat_dom"/>
</dbReference>
<name>A0A4Y2F1T7_ARAVE</name>
<evidence type="ECO:0000256" key="4">
    <source>
        <dbReference type="ARBA" id="ARBA00033987"/>
    </source>
</evidence>
<accession>A0A4Y2F1T7</accession>
<sequence length="157" mass="17809">ALSNITVAMGVLNSQSDRDEHPLDKYYRSLNCSLEILSPTSIEYEELEKCLKGTHGPTHTTYELQIVDAFKCRKSQECTSFRDSENKLLLWHGSRITNWMGILKEGLRIAPPEAPSTGYMFGKGLYFADVSSKSANYCYATKRKNEGLLLMCEVCFY</sequence>
<dbReference type="Proteomes" id="UP000499080">
    <property type="component" value="Unassembled WGS sequence"/>
</dbReference>
<dbReference type="GO" id="GO:0006302">
    <property type="term" value="P:double-strand break repair"/>
    <property type="evidence" value="ECO:0007669"/>
    <property type="project" value="TreeGrafter"/>
</dbReference>
<dbReference type="EMBL" id="BGPR01094372">
    <property type="protein sequence ID" value="GBM34479.1"/>
    <property type="molecule type" value="Genomic_DNA"/>
</dbReference>
<dbReference type="OrthoDB" id="429950at2759"/>
<organism evidence="7 8">
    <name type="scientific">Araneus ventricosus</name>
    <name type="common">Orbweaver spider</name>
    <name type="synonym">Epeira ventricosa</name>
    <dbReference type="NCBI Taxonomy" id="182803"/>
    <lineage>
        <taxon>Eukaryota</taxon>
        <taxon>Metazoa</taxon>
        <taxon>Ecdysozoa</taxon>
        <taxon>Arthropoda</taxon>
        <taxon>Chelicerata</taxon>
        <taxon>Arachnida</taxon>
        <taxon>Araneae</taxon>
        <taxon>Araneomorphae</taxon>
        <taxon>Entelegynae</taxon>
        <taxon>Araneoidea</taxon>
        <taxon>Araneidae</taxon>
        <taxon>Araneus</taxon>
    </lineage>
</organism>
<evidence type="ECO:0000313" key="8">
    <source>
        <dbReference type="Proteomes" id="UP000499080"/>
    </source>
</evidence>
<reference evidence="7 8" key="1">
    <citation type="journal article" date="2019" name="Sci. Rep.">
        <title>Orb-weaving spider Araneus ventricosus genome elucidates the spidroin gene catalogue.</title>
        <authorList>
            <person name="Kono N."/>
            <person name="Nakamura H."/>
            <person name="Ohtoshi R."/>
            <person name="Moran D.A.P."/>
            <person name="Shinohara A."/>
            <person name="Yoshida Y."/>
            <person name="Fujiwara M."/>
            <person name="Mori M."/>
            <person name="Tomita M."/>
            <person name="Arakawa K."/>
        </authorList>
    </citation>
    <scope>NUCLEOTIDE SEQUENCE [LARGE SCALE GENOMIC DNA]</scope>
</reference>
<comment type="caution">
    <text evidence="7">The sequence shown here is derived from an EMBL/GenBank/DDBJ whole genome shotgun (WGS) entry which is preliminary data.</text>
</comment>
<proteinExistence type="predicted"/>
<dbReference type="Pfam" id="PF00644">
    <property type="entry name" value="PARP"/>
    <property type="match status" value="1"/>
</dbReference>